<proteinExistence type="predicted"/>
<organism evidence="1 2">
    <name type="scientific">Halorarum salinum</name>
    <dbReference type="NCBI Taxonomy" id="2743089"/>
    <lineage>
        <taxon>Archaea</taxon>
        <taxon>Methanobacteriati</taxon>
        <taxon>Methanobacteriota</taxon>
        <taxon>Stenosarchaea group</taxon>
        <taxon>Halobacteria</taxon>
        <taxon>Halobacteriales</taxon>
        <taxon>Haloferacaceae</taxon>
        <taxon>Halorarum</taxon>
    </lineage>
</organism>
<accession>A0A7D5LCJ9</accession>
<dbReference type="OrthoDB" id="352093at2157"/>
<dbReference type="Proteomes" id="UP000509626">
    <property type="component" value="Chromosome"/>
</dbReference>
<dbReference type="GeneID" id="56038633"/>
<keyword evidence="2" id="KW-1185">Reference proteome</keyword>
<reference evidence="1 2" key="1">
    <citation type="submission" date="2020-06" db="EMBL/GenBank/DDBJ databases">
        <title>NJ-3-1, isolated from saline soil.</title>
        <authorList>
            <person name="Cui H.L."/>
            <person name="Shi X."/>
        </authorList>
    </citation>
    <scope>NUCLEOTIDE SEQUENCE [LARGE SCALE GENOMIC DNA]</scope>
    <source>
        <strain evidence="1 2">NJ-3-1</strain>
    </source>
</reference>
<dbReference type="EMBL" id="CP058579">
    <property type="protein sequence ID" value="QLG62815.1"/>
    <property type="molecule type" value="Genomic_DNA"/>
</dbReference>
<sequence length="190" mass="21611">MSVQALSQADIREYIDQGQQARAYECAYCGGNRGKHTSVRGSYCSWDCYDNDEREKAARDVLRTLAKDHRYCRTCFRKTKVVETPDDARDYPDAVCGYQYPTPDAEEVWRDKRGRQATGLGCTCGNCQHSHADPDVQRRYLVTAVYFLTEAVATLQHEDKLDHHLDREQLFQAAIDTGAIRPALEVAIQV</sequence>
<evidence type="ECO:0000313" key="1">
    <source>
        <dbReference type="EMBL" id="QLG62815.1"/>
    </source>
</evidence>
<dbReference type="KEGG" id="halu:HUG12_14200"/>
<dbReference type="AlphaFoldDB" id="A0A7D5LCJ9"/>
<name>A0A7D5LCJ9_9EURY</name>
<dbReference type="RefSeq" id="WP_179269400.1">
    <property type="nucleotide sequence ID" value="NZ_CP058579.1"/>
</dbReference>
<protein>
    <submittedName>
        <fullName evidence="1">Uncharacterized protein</fullName>
    </submittedName>
</protein>
<gene>
    <name evidence="1" type="ORF">HUG12_14200</name>
</gene>
<evidence type="ECO:0000313" key="2">
    <source>
        <dbReference type="Proteomes" id="UP000509626"/>
    </source>
</evidence>